<dbReference type="AlphaFoldDB" id="A0A069E2W9"/>
<evidence type="ECO:0008006" key="4">
    <source>
        <dbReference type="Google" id="ProtNLM"/>
    </source>
</evidence>
<keyword evidence="3" id="KW-1185">Reference proteome</keyword>
<organism evidence="2 3">
    <name type="scientific">Hyphomonas adhaerens MHS-3</name>
    <dbReference type="NCBI Taxonomy" id="1280949"/>
    <lineage>
        <taxon>Bacteria</taxon>
        <taxon>Pseudomonadati</taxon>
        <taxon>Pseudomonadota</taxon>
        <taxon>Alphaproteobacteria</taxon>
        <taxon>Hyphomonadales</taxon>
        <taxon>Hyphomonadaceae</taxon>
        <taxon>Hyphomonas</taxon>
    </lineage>
</organism>
<keyword evidence="1" id="KW-0732">Signal</keyword>
<evidence type="ECO:0000313" key="3">
    <source>
        <dbReference type="Proteomes" id="UP000027446"/>
    </source>
</evidence>
<evidence type="ECO:0000256" key="1">
    <source>
        <dbReference type="SAM" id="SignalP"/>
    </source>
</evidence>
<dbReference type="EMBL" id="ARYH01000001">
    <property type="protein sequence ID" value="KCZ84212.1"/>
    <property type="molecule type" value="Genomic_DNA"/>
</dbReference>
<dbReference type="InterPro" id="IPR009380">
    <property type="entry name" value="DUF1036"/>
</dbReference>
<protein>
    <recommendedName>
        <fullName evidence="4">DUF1036 domain-containing protein</fullName>
    </recommendedName>
</protein>
<dbReference type="Pfam" id="PF06282">
    <property type="entry name" value="DUF1036"/>
    <property type="match status" value="1"/>
</dbReference>
<reference evidence="2 3" key="1">
    <citation type="journal article" date="2014" name="Antonie Van Leeuwenhoek">
        <title>Hyphomonas beringensis sp. nov. and Hyphomonas chukchiensis sp. nov., isolated from surface seawater of the Bering Sea and Chukchi Sea.</title>
        <authorList>
            <person name="Li C."/>
            <person name="Lai Q."/>
            <person name="Li G."/>
            <person name="Dong C."/>
            <person name="Wang J."/>
            <person name="Liao Y."/>
            <person name="Shao Z."/>
        </authorList>
    </citation>
    <scope>NUCLEOTIDE SEQUENCE [LARGE SCALE GENOMIC DNA]</scope>
    <source>
        <strain evidence="2 3">MHS-3</strain>
    </source>
</reference>
<dbReference type="Proteomes" id="UP000027446">
    <property type="component" value="Unassembled WGS sequence"/>
</dbReference>
<comment type="caution">
    <text evidence="2">The sequence shown here is derived from an EMBL/GenBank/DDBJ whole genome shotgun (WGS) entry which is preliminary data.</text>
</comment>
<proteinExistence type="predicted"/>
<evidence type="ECO:0000313" key="2">
    <source>
        <dbReference type="EMBL" id="KCZ84212.1"/>
    </source>
</evidence>
<accession>A0A069E2W9</accession>
<dbReference type="eggNOG" id="COG5480">
    <property type="taxonomic scope" value="Bacteria"/>
</dbReference>
<name>A0A069E2W9_9PROT</name>
<gene>
    <name evidence="2" type="ORF">HAD_00995</name>
</gene>
<feature type="signal peptide" evidence="1">
    <location>
        <begin position="1"/>
        <end position="35"/>
    </location>
</feature>
<dbReference type="RefSeq" id="WP_051595820.1">
    <property type="nucleotide sequence ID" value="NZ_ARYH01000001.1"/>
</dbReference>
<dbReference type="STRING" id="1280949.HAD_00995"/>
<feature type="chain" id="PRO_5001663402" description="DUF1036 domain-containing protein" evidence="1">
    <location>
        <begin position="36"/>
        <end position="205"/>
    </location>
</feature>
<dbReference type="PATRIC" id="fig|1280949.3.peg.202"/>
<sequence>MLYGKKANRRKIAKAAMAAVTLLSLPSLVAMPAMADLKVCNNSPKKVSVAVGYWKNSSWHTAGWYNAAPHTCVVPVGGSLTSDNYYVYAEGYSDKSLVWSGDTSMCVDPVNVFDIKGYKGCSSAGFKTRKYFKVSTGSYTNYTYNLNYTASPSKADSDAAVGAAVILGTLAVLGWAANENQKSEENACMRRCTRSRQRCVELCTQ</sequence>
<dbReference type="OrthoDB" id="9806840at2"/>